<proteinExistence type="predicted"/>
<evidence type="ECO:0000313" key="3">
    <source>
        <dbReference type="Proteomes" id="UP000732193"/>
    </source>
</evidence>
<dbReference type="AlphaFoldDB" id="A0AAE2VXJ1"/>
<keyword evidence="3" id="KW-1185">Reference proteome</keyword>
<protein>
    <recommendedName>
        <fullName evidence="4">Flagellar hook-length control protein-like C-terminal domain-containing protein</fullName>
    </recommendedName>
</protein>
<dbReference type="Proteomes" id="UP000732193">
    <property type="component" value="Unassembled WGS sequence"/>
</dbReference>
<organism evidence="2 3">
    <name type="scientific">Sulfitobacter geojensis</name>
    <dbReference type="NCBI Taxonomy" id="1342299"/>
    <lineage>
        <taxon>Bacteria</taxon>
        <taxon>Pseudomonadati</taxon>
        <taxon>Pseudomonadota</taxon>
        <taxon>Alphaproteobacteria</taxon>
        <taxon>Rhodobacterales</taxon>
        <taxon>Roseobacteraceae</taxon>
        <taxon>Sulfitobacter</taxon>
    </lineage>
</organism>
<dbReference type="Gene3D" id="3.30.750.140">
    <property type="match status" value="1"/>
</dbReference>
<evidence type="ECO:0000256" key="1">
    <source>
        <dbReference type="SAM" id="MobiDB-lite"/>
    </source>
</evidence>
<evidence type="ECO:0000313" key="2">
    <source>
        <dbReference type="EMBL" id="MBM1713575.1"/>
    </source>
</evidence>
<dbReference type="EMBL" id="JAFBRM010000002">
    <property type="protein sequence ID" value="MBM1713575.1"/>
    <property type="molecule type" value="Genomic_DNA"/>
</dbReference>
<feature type="region of interest" description="Disordered" evidence="1">
    <location>
        <begin position="69"/>
        <end position="88"/>
    </location>
</feature>
<reference evidence="2 3" key="1">
    <citation type="submission" date="2021-01" db="EMBL/GenBank/DDBJ databases">
        <title>Diatom-associated Roseobacters Show Island Model of Population Structure.</title>
        <authorList>
            <person name="Qu L."/>
            <person name="Feng X."/>
            <person name="Chen Y."/>
            <person name="Li L."/>
            <person name="Wang X."/>
            <person name="Hu Z."/>
            <person name="Wang H."/>
            <person name="Luo H."/>
        </authorList>
    </citation>
    <scope>NUCLEOTIDE SEQUENCE [LARGE SCALE GENOMIC DNA]</scope>
    <source>
        <strain evidence="2 3">TR60-84</strain>
    </source>
</reference>
<feature type="region of interest" description="Disordered" evidence="1">
    <location>
        <begin position="214"/>
        <end position="265"/>
    </location>
</feature>
<comment type="caution">
    <text evidence="2">The sequence shown here is derived from an EMBL/GenBank/DDBJ whole genome shotgun (WGS) entry which is preliminary data.</text>
</comment>
<evidence type="ECO:0008006" key="4">
    <source>
        <dbReference type="Google" id="ProtNLM"/>
    </source>
</evidence>
<accession>A0AAE2VXJ1</accession>
<name>A0AAE2VXJ1_9RHOB</name>
<feature type="region of interest" description="Disordered" evidence="1">
    <location>
        <begin position="497"/>
        <end position="526"/>
    </location>
</feature>
<feature type="region of interest" description="Disordered" evidence="1">
    <location>
        <begin position="378"/>
        <end position="398"/>
    </location>
</feature>
<gene>
    <name evidence="2" type="ORF">JQV55_08380</name>
</gene>
<sequence length="541" mass="55679">MIQTINLIAPSKSSDAANQQTVPEGFAALMQSKSAVETVVTAPEIANAASELAAGELIDGTAELATEIPGPSAQMPSPAPLSKDGEAAVPAVSAKMDLPDVQTFERRGLAVPDQSADTGKVQQTATAPQTLIGTDSNKQSQNLVNGTPVTTADTKLTHQTVPPVQSAPQPVPVAITSAPVVQSVLPEPAYTQASTQPQIPVDTTDIAGRQVTVAAAGQPQSPAPITPVSQVRQDSTAPLSVPSDKPTPQIRTPDMPAAQAPQTSAKVALQLTTPNPAQDIAKPTVQVRLSQGRLQILGPEQLTITAQGMPAVQTVQGVAKPSLIKQGELSQIDPAAPDGRAADRPSVMGAVFATGKATSPNAPVKPANQATVPLDLDHPEHLPPAPALSSTTANTEAGPGVNAAEAVAKPAAKPFSEALMAQVKSVEVAQGRTTVNLIPRGLGSIEIEVLSESDVTQKVVVRVENPAVLQALRDDRQGLAQAIGVSDSSIFDFQEQAAGDHPSQRQNNSNQGGIVLSDGPVAQPEPKHLDVVQDGQLDILT</sequence>
<feature type="compositionally biased region" description="Polar residues" evidence="1">
    <location>
        <begin position="227"/>
        <end position="238"/>
    </location>
</feature>
<dbReference type="RefSeq" id="WP_203241953.1">
    <property type="nucleotide sequence ID" value="NZ_JAFBRH010000002.1"/>
</dbReference>
<dbReference type="InterPro" id="IPR038610">
    <property type="entry name" value="FliK-like_C_sf"/>
</dbReference>